<evidence type="ECO:0000313" key="3">
    <source>
        <dbReference type="RefSeq" id="XP_023387285.1"/>
    </source>
</evidence>
<feature type="compositionally biased region" description="Basic residues" evidence="1">
    <location>
        <begin position="37"/>
        <end position="52"/>
    </location>
</feature>
<gene>
    <name evidence="3" type="primary">LOC105293215</name>
</gene>
<dbReference type="OrthoDB" id="10601569at2759"/>
<organism evidence="2 3">
    <name type="scientific">Pteropus vampyrus</name>
    <name type="common">Large flying fox</name>
    <dbReference type="NCBI Taxonomy" id="132908"/>
    <lineage>
        <taxon>Eukaryota</taxon>
        <taxon>Metazoa</taxon>
        <taxon>Chordata</taxon>
        <taxon>Craniata</taxon>
        <taxon>Vertebrata</taxon>
        <taxon>Euteleostomi</taxon>
        <taxon>Mammalia</taxon>
        <taxon>Eutheria</taxon>
        <taxon>Laurasiatheria</taxon>
        <taxon>Chiroptera</taxon>
        <taxon>Yinpterochiroptera</taxon>
        <taxon>Pteropodoidea</taxon>
        <taxon>Pteropodidae</taxon>
        <taxon>Pteropodinae</taxon>
        <taxon>Pteropus</taxon>
    </lineage>
</organism>
<accession>A0A6P6CJX9</accession>
<protein>
    <submittedName>
        <fullName evidence="3">Uncharacterized protein LOC105293215 isoform X1</fullName>
    </submittedName>
</protein>
<dbReference type="RefSeq" id="XP_023387285.1">
    <property type="nucleotide sequence ID" value="XM_023531517.1"/>
</dbReference>
<reference evidence="3" key="1">
    <citation type="submission" date="2025-08" db="UniProtKB">
        <authorList>
            <consortium name="RefSeq"/>
        </authorList>
    </citation>
    <scope>IDENTIFICATION</scope>
    <source>
        <tissue evidence="3">Kidney</tissue>
    </source>
</reference>
<feature type="region of interest" description="Disordered" evidence="1">
    <location>
        <begin position="35"/>
        <end position="72"/>
    </location>
</feature>
<evidence type="ECO:0000256" key="1">
    <source>
        <dbReference type="SAM" id="MobiDB-lite"/>
    </source>
</evidence>
<keyword evidence="2" id="KW-1185">Reference proteome</keyword>
<dbReference type="AlphaFoldDB" id="A0A6P6CJX9"/>
<name>A0A6P6CJX9_PTEVA</name>
<evidence type="ECO:0000313" key="2">
    <source>
        <dbReference type="Proteomes" id="UP000515202"/>
    </source>
</evidence>
<sequence length="236" mass="25464">MYCNLCSVQRGPFTRAPLLSSPHLFETWQGAEASRSAVKRWQRRRQRRRRARNLSPRPQLPGDAAEPPEKVCKLPAGASRTPGHLWAGGRAGGSLPPGCRACCCHLSRTAAGRSWWAQAPGQGTSPLEGTGFRSRRGRLESGEALLAFTPPATSCLRPVLAGIRTSSPPLPQMTAPAFAAAAAQRQIFGGGGGAFLYDRFSTEPLKLFTKFLEGPDTRRNLGDVFSRRPHPAAALP</sequence>
<proteinExistence type="predicted"/>
<dbReference type="GeneID" id="105293215"/>
<dbReference type="Proteomes" id="UP000515202">
    <property type="component" value="Unplaced"/>
</dbReference>